<dbReference type="Pfam" id="PF04977">
    <property type="entry name" value="DivIC"/>
    <property type="match status" value="1"/>
</dbReference>
<keyword evidence="2" id="KW-0812">Transmembrane</keyword>
<evidence type="ECO:0008006" key="5">
    <source>
        <dbReference type="Google" id="ProtNLM"/>
    </source>
</evidence>
<sequence>MRKTILYGIIVFQILLIISLVKGIVKSKRVALRITSMQEEKAKLEAEQAKIKQEEEYVASSYYLEKVARDELGLAKIGEKVVIIPNDGRQMLDE</sequence>
<feature type="coiled-coil region" evidence="1">
    <location>
        <begin position="27"/>
        <end position="57"/>
    </location>
</feature>
<dbReference type="Proteomes" id="UP000229574">
    <property type="component" value="Unassembled WGS sequence"/>
</dbReference>
<keyword evidence="2" id="KW-0472">Membrane</keyword>
<dbReference type="InterPro" id="IPR007060">
    <property type="entry name" value="FtsL/DivIC"/>
</dbReference>
<accession>A0A2H0WZ74</accession>
<protein>
    <recommendedName>
        <fullName evidence="5">Septum formation initiator</fullName>
    </recommendedName>
</protein>
<feature type="transmembrane region" description="Helical" evidence="2">
    <location>
        <begin position="6"/>
        <end position="25"/>
    </location>
</feature>
<organism evidence="3 4">
    <name type="scientific">Candidatus Collierbacteria bacterium CG09_land_8_20_14_0_10_46_12</name>
    <dbReference type="NCBI Taxonomy" id="1974533"/>
    <lineage>
        <taxon>Bacteria</taxon>
        <taxon>Candidatus Collieribacteriota</taxon>
    </lineage>
</organism>
<gene>
    <name evidence="3" type="ORF">COT54_02070</name>
</gene>
<name>A0A2H0WZ74_9BACT</name>
<reference evidence="4" key="1">
    <citation type="submission" date="2017-09" db="EMBL/GenBank/DDBJ databases">
        <title>Depth-based differentiation of microbial function through sediment-hosted aquifers and enrichment of novel symbionts in the deep terrestrial subsurface.</title>
        <authorList>
            <person name="Probst A.J."/>
            <person name="Ladd B."/>
            <person name="Jarett J.K."/>
            <person name="Geller-Mcgrath D.E."/>
            <person name="Sieber C.M.K."/>
            <person name="Emerson J.B."/>
            <person name="Anantharaman K."/>
            <person name="Thomas B.C."/>
            <person name="Malmstrom R."/>
            <person name="Stieglmeier M."/>
            <person name="Klingl A."/>
            <person name="Woyke T."/>
            <person name="Ryan C.M."/>
            <person name="Banfield J.F."/>
        </authorList>
    </citation>
    <scope>NUCLEOTIDE SEQUENCE [LARGE SCALE GENOMIC DNA]</scope>
</reference>
<evidence type="ECO:0000313" key="4">
    <source>
        <dbReference type="Proteomes" id="UP000229574"/>
    </source>
</evidence>
<evidence type="ECO:0000256" key="1">
    <source>
        <dbReference type="SAM" id="Coils"/>
    </source>
</evidence>
<dbReference type="EMBL" id="PEYY01000085">
    <property type="protein sequence ID" value="PIS17917.1"/>
    <property type="molecule type" value="Genomic_DNA"/>
</dbReference>
<evidence type="ECO:0000256" key="2">
    <source>
        <dbReference type="SAM" id="Phobius"/>
    </source>
</evidence>
<keyword evidence="2" id="KW-1133">Transmembrane helix</keyword>
<evidence type="ECO:0000313" key="3">
    <source>
        <dbReference type="EMBL" id="PIS17917.1"/>
    </source>
</evidence>
<keyword evidence="1" id="KW-0175">Coiled coil</keyword>
<dbReference type="AlphaFoldDB" id="A0A2H0WZ74"/>
<comment type="caution">
    <text evidence="3">The sequence shown here is derived from an EMBL/GenBank/DDBJ whole genome shotgun (WGS) entry which is preliminary data.</text>
</comment>
<proteinExistence type="predicted"/>
<feature type="non-terminal residue" evidence="3">
    <location>
        <position position="94"/>
    </location>
</feature>